<evidence type="ECO:0000313" key="20">
    <source>
        <dbReference type="Proteomes" id="UP000323067"/>
    </source>
</evidence>
<dbReference type="InterPro" id="IPR029070">
    <property type="entry name" value="Chitinase_insertion_sf"/>
</dbReference>
<proteinExistence type="inferred from homology"/>
<accession>A0A2H4SD81</accession>
<dbReference type="SUPFAM" id="SSF54556">
    <property type="entry name" value="Chitinase insertion domain"/>
    <property type="match status" value="1"/>
</dbReference>
<dbReference type="InterPro" id="IPR001579">
    <property type="entry name" value="Glyco_hydro_18_chit_AS"/>
</dbReference>
<feature type="disulfide bond" evidence="15">
    <location>
        <begin position="27"/>
        <end position="41"/>
    </location>
</feature>
<comment type="similarity">
    <text evidence="3">Belongs to the glycosyl hydrolase 18 family. Chitinase class V subfamily.</text>
</comment>
<dbReference type="InterPro" id="IPR017853">
    <property type="entry name" value="GH"/>
</dbReference>
<feature type="disulfide bond" evidence="15">
    <location>
        <begin position="22"/>
        <end position="34"/>
    </location>
</feature>
<evidence type="ECO:0000259" key="18">
    <source>
        <dbReference type="PROSITE" id="PS51910"/>
    </source>
</evidence>
<dbReference type="VEuPathDB" id="FungiDB:CCM_03652"/>
<dbReference type="OrthoDB" id="73875at2759"/>
<evidence type="ECO:0000256" key="9">
    <source>
        <dbReference type="ARBA" id="ARBA00023024"/>
    </source>
</evidence>
<gene>
    <name evidence="19" type="ORF">A9K55_006802</name>
</gene>
<dbReference type="InterPro" id="IPR053214">
    <property type="entry name" value="LysM12-like"/>
</dbReference>
<dbReference type="GO" id="GO:0008843">
    <property type="term" value="F:endochitinase activity"/>
    <property type="evidence" value="ECO:0007669"/>
    <property type="project" value="UniProtKB-EC"/>
</dbReference>
<dbReference type="PANTHER" id="PTHR47700">
    <property type="entry name" value="V CHITINASE, PUTATIVE (AFU_ORTHOLOGUE AFUA_6G13720)-RELATED"/>
    <property type="match status" value="1"/>
</dbReference>
<organism evidence="19 20">
    <name type="scientific">Cordyceps militaris</name>
    <name type="common">Caterpillar fungus</name>
    <name type="synonym">Clavaria militaris</name>
    <dbReference type="NCBI Taxonomy" id="73501"/>
    <lineage>
        <taxon>Eukaryota</taxon>
        <taxon>Fungi</taxon>
        <taxon>Dikarya</taxon>
        <taxon>Ascomycota</taxon>
        <taxon>Pezizomycotina</taxon>
        <taxon>Sordariomycetes</taxon>
        <taxon>Hypocreomycetidae</taxon>
        <taxon>Hypocreales</taxon>
        <taxon>Cordycipitaceae</taxon>
        <taxon>Cordyceps</taxon>
    </lineage>
</organism>
<dbReference type="PROSITE" id="PS51910">
    <property type="entry name" value="GH18_2"/>
    <property type="match status" value="1"/>
</dbReference>
<keyword evidence="13 16" id="KW-0326">Glycosidase</keyword>
<keyword evidence="7" id="KW-0732">Signal</keyword>
<dbReference type="Pfam" id="PF00704">
    <property type="entry name" value="Glyco_hydro_18"/>
    <property type="match status" value="1"/>
</dbReference>
<feature type="disulfide bond" evidence="15">
    <location>
        <begin position="71"/>
        <end position="85"/>
    </location>
</feature>
<evidence type="ECO:0000256" key="1">
    <source>
        <dbReference type="ARBA" id="ARBA00000822"/>
    </source>
</evidence>
<keyword evidence="9" id="KW-0146">Chitin degradation</keyword>
<evidence type="ECO:0000313" key="19">
    <source>
        <dbReference type="EMBL" id="ATY61069.1"/>
    </source>
</evidence>
<dbReference type="SUPFAM" id="SSF51445">
    <property type="entry name" value="(Trans)glycosidases"/>
    <property type="match status" value="1"/>
</dbReference>
<keyword evidence="10" id="KW-0843">Virulence</keyword>
<keyword evidence="11" id="KW-0325">Glycoprotein</keyword>
<dbReference type="InterPro" id="IPR001223">
    <property type="entry name" value="Glyco_hydro18_cat"/>
</dbReference>
<evidence type="ECO:0000256" key="10">
    <source>
        <dbReference type="ARBA" id="ARBA00023026"/>
    </source>
</evidence>
<evidence type="ECO:0000256" key="2">
    <source>
        <dbReference type="ARBA" id="ARBA00004613"/>
    </source>
</evidence>
<keyword evidence="14" id="KW-0624">Polysaccharide degradation</keyword>
<dbReference type="CDD" id="cd06922">
    <property type="entry name" value="ChtBD1_GH18_1"/>
    <property type="match status" value="1"/>
</dbReference>
<dbReference type="SUPFAM" id="SSF57016">
    <property type="entry name" value="Plant lectins/antimicrobial peptides"/>
    <property type="match status" value="2"/>
</dbReference>
<evidence type="ECO:0000256" key="14">
    <source>
        <dbReference type="ARBA" id="ARBA00023326"/>
    </source>
</evidence>
<dbReference type="FunFam" id="3.10.50.10:FF:000003">
    <property type="entry name" value="Class V chitinase CHIT5b"/>
    <property type="match status" value="1"/>
</dbReference>
<dbReference type="Pfam" id="PF00187">
    <property type="entry name" value="Chitin_bind_1"/>
    <property type="match status" value="1"/>
</dbReference>
<keyword evidence="8 16" id="KW-0378">Hydrolase</keyword>
<comment type="catalytic activity">
    <reaction evidence="1">
        <text>Random endo-hydrolysis of N-acetyl-beta-D-glucosaminide (1-&gt;4)-beta-linkages in chitin and chitodextrins.</text>
        <dbReference type="EC" id="3.2.1.14"/>
    </reaction>
</comment>
<feature type="domain" description="GH18" evidence="18">
    <location>
        <begin position="107"/>
        <end position="464"/>
    </location>
</feature>
<dbReference type="GO" id="GO:0008061">
    <property type="term" value="F:chitin binding"/>
    <property type="evidence" value="ECO:0007669"/>
    <property type="project" value="UniProtKB-UniRule"/>
</dbReference>
<dbReference type="PROSITE" id="PS50941">
    <property type="entry name" value="CHIT_BIND_I_2"/>
    <property type="match status" value="2"/>
</dbReference>
<evidence type="ECO:0000256" key="6">
    <source>
        <dbReference type="ARBA" id="ARBA00022669"/>
    </source>
</evidence>
<dbReference type="SMART" id="SM00270">
    <property type="entry name" value="ChtBD1"/>
    <property type="match status" value="2"/>
</dbReference>
<dbReference type="Proteomes" id="UP000323067">
    <property type="component" value="Chromosome vi"/>
</dbReference>
<dbReference type="GO" id="GO:0000272">
    <property type="term" value="P:polysaccharide catabolic process"/>
    <property type="evidence" value="ECO:0007669"/>
    <property type="project" value="UniProtKB-KW"/>
</dbReference>
<dbReference type="PROSITE" id="PS01095">
    <property type="entry name" value="GH18_1"/>
    <property type="match status" value="1"/>
</dbReference>
<evidence type="ECO:0000256" key="11">
    <source>
        <dbReference type="ARBA" id="ARBA00023180"/>
    </source>
</evidence>
<evidence type="ECO:0000256" key="12">
    <source>
        <dbReference type="ARBA" id="ARBA00023277"/>
    </source>
</evidence>
<dbReference type="EC" id="3.2.1.14" evidence="4"/>
<comment type="subcellular location">
    <subcellularLocation>
        <location evidence="2">Secreted</location>
    </subcellularLocation>
</comment>
<dbReference type="EMBL" id="CP023323">
    <property type="protein sequence ID" value="ATY61069.1"/>
    <property type="molecule type" value="Genomic_DNA"/>
</dbReference>
<feature type="domain" description="Chitin-binding type-1" evidence="17">
    <location>
        <begin position="13"/>
        <end position="51"/>
    </location>
</feature>
<dbReference type="GO" id="GO:0005576">
    <property type="term" value="C:extracellular region"/>
    <property type="evidence" value="ECO:0007669"/>
    <property type="project" value="UniProtKB-SubCell"/>
</dbReference>
<dbReference type="AlphaFoldDB" id="A0A2H4SD81"/>
<dbReference type="InterPro" id="IPR036861">
    <property type="entry name" value="Endochitinase-like_sf"/>
</dbReference>
<dbReference type="VEuPathDB" id="FungiDB:A9K55_006802"/>
<keyword evidence="5" id="KW-0964">Secreted</keyword>
<sequence>MYLVKAAEAIGGDFSCSPDQPCPNGACCGFSGWCGYGPKYCGDGCQSHCDAQADCGEYAADPTSACPLNVCCSKYGFCGTTSDVCGSGCQSHCDQPKPSSSPTNVQKRVIGYWEAWNYQYACGTMSIGEIPVNYLTHLNVAFGYIDSNFRITNMDGLSSDIYKDIGQVKIRNPGLKIMIALGGWAFSDPGPWQSVFPTMVSSQANRAAFIQNLLGFLSEYGYDGVDFDWEYPGADDRGGSKEDGVNYTALLKELREAIKVSGRDYLVTFTAPTSYWYLRNFDIKNMSEQVDWINLMSYDLHRVWDSCNPLSNHVLSHTNLTEIDLALDLFWRVKVDPAAIVLGIGFYGRSFELSDPSCWKPGCRFSGPGAAGRCTNTPGILSYREIKEILQTTGATSSLDKEAAVRYMVYNNNNWISYDDAHTIKAKIEFANKLGLSGVMTWALDLDDGGLELLKALSAPNNKRGTRPIYLYSKRVSICPDADGEKIGLLAPYQYPGFPNDHKKPWEGILSGKYDSISRYWGNSSSVCSVWSVRGLAKADTTWVNNAGVVKQVRASYATEHVYEGQLIGDFFTQWLDNGQVRNQNPAPKNPKQKVPCSWTRQWVKKDDPSYPWNILTAGAKGRKTVSFAHSLLSELGSNTHLDRLTIMLSRPNEKKGRLFTGIRTVDYSKYTQMSPDEQLQTAKDLGIVFNYLNSQTVWDAFCGTYEAIWRQMGHFDVWYAQNARGGPTIPSLQKEWKEYNQVALSSVVRSARAQFDFFYQNRR</sequence>
<keyword evidence="6 15" id="KW-0147">Chitin-binding</keyword>
<dbReference type="GO" id="GO:0006032">
    <property type="term" value="P:chitin catabolic process"/>
    <property type="evidence" value="ECO:0007669"/>
    <property type="project" value="UniProtKB-KW"/>
</dbReference>
<evidence type="ECO:0000256" key="8">
    <source>
        <dbReference type="ARBA" id="ARBA00022801"/>
    </source>
</evidence>
<evidence type="ECO:0000256" key="15">
    <source>
        <dbReference type="PROSITE-ProRule" id="PRU00261"/>
    </source>
</evidence>
<evidence type="ECO:0000256" key="5">
    <source>
        <dbReference type="ARBA" id="ARBA00022525"/>
    </source>
</evidence>
<dbReference type="Gene3D" id="3.20.20.80">
    <property type="entry name" value="Glycosidases"/>
    <property type="match status" value="1"/>
</dbReference>
<dbReference type="InterPro" id="IPR001002">
    <property type="entry name" value="Chitin-bd_1"/>
</dbReference>
<dbReference type="InterPro" id="IPR011583">
    <property type="entry name" value="Chitinase_II/V-like_cat"/>
</dbReference>
<evidence type="ECO:0000256" key="4">
    <source>
        <dbReference type="ARBA" id="ARBA00012729"/>
    </source>
</evidence>
<dbReference type="SMART" id="SM00636">
    <property type="entry name" value="Glyco_18"/>
    <property type="match status" value="1"/>
</dbReference>
<feature type="disulfide bond" evidence="15">
    <location>
        <begin position="66"/>
        <end position="78"/>
    </location>
</feature>
<feature type="disulfide bond" evidence="15">
    <location>
        <begin position="45"/>
        <end position="49"/>
    </location>
</feature>
<feature type="disulfide bond" evidence="15">
    <location>
        <begin position="89"/>
        <end position="93"/>
    </location>
</feature>
<evidence type="ECO:0000256" key="3">
    <source>
        <dbReference type="ARBA" id="ARBA00008682"/>
    </source>
</evidence>
<evidence type="ECO:0000256" key="13">
    <source>
        <dbReference type="ARBA" id="ARBA00023295"/>
    </source>
</evidence>
<feature type="domain" description="Chitin-binding type-1" evidence="17">
    <location>
        <begin position="52"/>
        <end position="95"/>
    </location>
</feature>
<comment type="caution">
    <text evidence="15">Lacks conserved residue(s) required for the propagation of feature annotation.</text>
</comment>
<keyword evidence="12" id="KW-0119">Carbohydrate metabolism</keyword>
<dbReference type="Gene3D" id="3.10.50.10">
    <property type="match status" value="1"/>
</dbReference>
<evidence type="ECO:0000259" key="17">
    <source>
        <dbReference type="PROSITE" id="PS50941"/>
    </source>
</evidence>
<reference evidence="19 20" key="1">
    <citation type="journal article" date="2017" name="BMC Genomics">
        <title>Chromosome level assembly and secondary metabolite potential of the parasitic fungus Cordyceps militaris.</title>
        <authorList>
            <person name="Kramer G.J."/>
            <person name="Nodwell J.R."/>
        </authorList>
    </citation>
    <scope>NUCLEOTIDE SEQUENCE [LARGE SCALE GENOMIC DNA]</scope>
    <source>
        <strain evidence="19 20">ATCC 34164</strain>
    </source>
</reference>
<evidence type="ECO:0000256" key="7">
    <source>
        <dbReference type="ARBA" id="ARBA00022729"/>
    </source>
</evidence>
<dbReference type="PANTHER" id="PTHR47700:SF2">
    <property type="entry name" value="CHITINASE"/>
    <property type="match status" value="1"/>
</dbReference>
<dbReference type="Gene3D" id="3.30.60.10">
    <property type="entry name" value="Endochitinase-like"/>
    <property type="match status" value="2"/>
</dbReference>
<keyword evidence="15" id="KW-1015">Disulfide bond</keyword>
<dbReference type="CDD" id="cd00035">
    <property type="entry name" value="ChtBD1"/>
    <property type="match status" value="1"/>
</dbReference>
<evidence type="ECO:0000256" key="16">
    <source>
        <dbReference type="RuleBase" id="RU000489"/>
    </source>
</evidence>
<name>A0A2H4SD81_CORMI</name>
<protein>
    <recommendedName>
        <fullName evidence="4">chitinase</fullName>
        <ecNumber evidence="4">3.2.1.14</ecNumber>
    </recommendedName>
</protein>